<dbReference type="GO" id="GO:0032456">
    <property type="term" value="P:endocytic recycling"/>
    <property type="evidence" value="ECO:0007669"/>
    <property type="project" value="TreeGrafter"/>
</dbReference>
<evidence type="ECO:0000256" key="9">
    <source>
        <dbReference type="ARBA" id="ARBA00023136"/>
    </source>
</evidence>
<feature type="region of interest" description="Disordered" evidence="13">
    <location>
        <begin position="194"/>
        <end position="250"/>
    </location>
</feature>
<comment type="similarity">
    <text evidence="3">Belongs to the sorting nexin family.</text>
</comment>
<dbReference type="PANTHER" id="PTHR45949:SF2">
    <property type="entry name" value="SORTING NEXIN-4"/>
    <property type="match status" value="1"/>
</dbReference>
<dbReference type="GO" id="GO:0000422">
    <property type="term" value="P:autophagy of mitochondrion"/>
    <property type="evidence" value="ECO:0007669"/>
    <property type="project" value="TreeGrafter"/>
</dbReference>
<evidence type="ECO:0000256" key="13">
    <source>
        <dbReference type="SAM" id="MobiDB-lite"/>
    </source>
</evidence>
<dbReference type="GO" id="GO:0061709">
    <property type="term" value="P:reticulophagy"/>
    <property type="evidence" value="ECO:0007669"/>
    <property type="project" value="TreeGrafter"/>
</dbReference>
<accession>A0A139H910</accession>
<comment type="subcellular location">
    <subcellularLocation>
        <location evidence="2">Cytoplasm</location>
    </subcellularLocation>
    <subcellularLocation>
        <location evidence="1">Endosome membrane</location>
        <topology evidence="1">Peripheral membrane protein</topology>
    </subcellularLocation>
</comment>
<evidence type="ECO:0000313" key="16">
    <source>
        <dbReference type="Proteomes" id="UP000070133"/>
    </source>
</evidence>
<evidence type="ECO:0000256" key="6">
    <source>
        <dbReference type="ARBA" id="ARBA00022753"/>
    </source>
</evidence>
<dbReference type="InterPro" id="IPR027267">
    <property type="entry name" value="AH/BAR_dom_sf"/>
</dbReference>
<reference evidence="15 16" key="1">
    <citation type="submission" date="2015-07" db="EMBL/GenBank/DDBJ databases">
        <title>Comparative genomics of the Sigatoka disease complex on banana suggests a link between parallel evolutionary changes in Pseudocercospora fijiensis and Pseudocercospora eumusae and increased virulence on the banana host.</title>
        <authorList>
            <person name="Chang T.-C."/>
            <person name="Salvucci A."/>
            <person name="Crous P.W."/>
            <person name="Stergiopoulos I."/>
        </authorList>
    </citation>
    <scope>NUCLEOTIDE SEQUENCE [LARGE SCALE GENOMIC DNA]</scope>
    <source>
        <strain evidence="15 16">CBS 114824</strain>
    </source>
</reference>
<keyword evidence="16" id="KW-1185">Reference proteome</keyword>
<dbReference type="EMBL" id="LFZN01000103">
    <property type="protein sequence ID" value="KXS98936.1"/>
    <property type="molecule type" value="Genomic_DNA"/>
</dbReference>
<evidence type="ECO:0000256" key="11">
    <source>
        <dbReference type="ARBA" id="ARBA00041273"/>
    </source>
</evidence>
<protein>
    <recommendedName>
        <fullName evidence="10">Sorting nexin-4</fullName>
    </recommendedName>
    <alternativeName>
        <fullName evidence="11">Autophagy-related protein 24</fullName>
    </alternativeName>
</protein>
<feature type="region of interest" description="Disordered" evidence="13">
    <location>
        <begin position="117"/>
        <end position="138"/>
    </location>
</feature>
<sequence length="657" mass="73287">MSTPMETDLAECRHRLFCVLVASAVCSSACSIIQSRRNVSECALEISIHACDRAAHESRRGEVVLRRKNAKMTDQAHLGETSRGVHGCGSVASQLQIGEDELHHVWQHHNVDHTYTTLSTSPADHESATSHSSPAHSITIELSPPASAHGELSDVDSDFDIIGGSQLIPEASYDGIASSNEGIFHGLSAKIPKGLRRRNSKQTERRTSRDWPELPAASTMEAGSSNDYNSPEWQQAGEQADPQDLAGPGAHGRLECRVSSPQKEGEGTQNPYVSYLVTTDTDFKSFMQSHIQVRRRYTDFVFLYRTLSKEYPQCAVPPLPDKHNMSYVRGDRFGSDFTNRRAYSLNRFLKRLTLHPVLRRAALLALFLESSDWNATMKSRPYRGMSGSESGSGSVLESWTDSFLNAFTKPHKTDKRFQDVNDRASKLDDDLGTVSKTVARVAKREGDLEADYGDLATQFQKLAALEPGVNDELTKFATSVHATSEGWKDLKDFTDQDYLGSLKDMEAYITAVKALLKTREQKQLDFEGLTEYLNKAAQERDTLASHGSIGASGFLRQKIEDVRGVDHEQARRERQRKLEVQISRLTTEVEAAKKTTEAFDEEVVKEVADFERIKAVEFRDTLGGLADANIKFFQNNIEIWERFVQDMEKGQTAAAKA</sequence>
<name>A0A139H910_9PEZI</name>
<keyword evidence="7" id="KW-0072">Autophagy</keyword>
<dbReference type="CDD" id="cd06863">
    <property type="entry name" value="PX_Atg24p"/>
    <property type="match status" value="1"/>
</dbReference>
<dbReference type="Gene3D" id="1.20.1270.60">
    <property type="entry name" value="Arfaptin homology (AH) domain/BAR domain"/>
    <property type="match status" value="1"/>
</dbReference>
<dbReference type="OrthoDB" id="205639at2759"/>
<evidence type="ECO:0000256" key="10">
    <source>
        <dbReference type="ARBA" id="ARBA00040748"/>
    </source>
</evidence>
<dbReference type="GO" id="GO:0005769">
    <property type="term" value="C:early endosome"/>
    <property type="evidence" value="ECO:0007669"/>
    <property type="project" value="TreeGrafter"/>
</dbReference>
<evidence type="ECO:0000256" key="1">
    <source>
        <dbReference type="ARBA" id="ARBA00004481"/>
    </source>
</evidence>
<dbReference type="STRING" id="321146.A0A139H910"/>
<proteinExistence type="inferred from homology"/>
<evidence type="ECO:0000256" key="5">
    <source>
        <dbReference type="ARBA" id="ARBA00022490"/>
    </source>
</evidence>
<keyword evidence="6" id="KW-0967">Endosome</keyword>
<evidence type="ECO:0000256" key="8">
    <source>
        <dbReference type="ARBA" id="ARBA00023121"/>
    </source>
</evidence>
<evidence type="ECO:0000256" key="4">
    <source>
        <dbReference type="ARBA" id="ARBA00022448"/>
    </source>
</evidence>
<keyword evidence="12" id="KW-0175">Coiled coil</keyword>
<evidence type="ECO:0000256" key="2">
    <source>
        <dbReference type="ARBA" id="ARBA00004496"/>
    </source>
</evidence>
<keyword evidence="4" id="KW-0813">Transport</keyword>
<dbReference type="PANTHER" id="PTHR45949">
    <property type="entry name" value="SORTING NEXIN-4"/>
    <property type="match status" value="1"/>
</dbReference>
<evidence type="ECO:0000256" key="7">
    <source>
        <dbReference type="ARBA" id="ARBA00023006"/>
    </source>
</evidence>
<feature type="compositionally biased region" description="Basic and acidic residues" evidence="13">
    <location>
        <begin position="201"/>
        <end position="212"/>
    </location>
</feature>
<feature type="domain" description="PX" evidence="14">
    <location>
        <begin position="253"/>
        <end position="374"/>
    </location>
</feature>
<evidence type="ECO:0000256" key="3">
    <source>
        <dbReference type="ARBA" id="ARBA00010883"/>
    </source>
</evidence>
<evidence type="ECO:0000313" key="15">
    <source>
        <dbReference type="EMBL" id="KXS98936.1"/>
    </source>
</evidence>
<dbReference type="Gene3D" id="3.30.1520.10">
    <property type="entry name" value="Phox-like domain"/>
    <property type="match status" value="1"/>
</dbReference>
<dbReference type="Proteomes" id="UP000070133">
    <property type="component" value="Unassembled WGS sequence"/>
</dbReference>
<dbReference type="GO" id="GO:0034727">
    <property type="term" value="P:piecemeal microautophagy of the nucleus"/>
    <property type="evidence" value="ECO:0007669"/>
    <property type="project" value="TreeGrafter"/>
</dbReference>
<dbReference type="PROSITE" id="PS50195">
    <property type="entry name" value="PX"/>
    <property type="match status" value="1"/>
</dbReference>
<dbReference type="SUPFAM" id="SSF64268">
    <property type="entry name" value="PX domain"/>
    <property type="match status" value="1"/>
</dbReference>
<gene>
    <name evidence="15" type="ORF">AC578_7468</name>
</gene>
<dbReference type="SMART" id="SM00312">
    <property type="entry name" value="PX"/>
    <property type="match status" value="1"/>
</dbReference>
<keyword evidence="9" id="KW-0472">Membrane</keyword>
<comment type="caution">
    <text evidence="15">The sequence shown here is derived from an EMBL/GenBank/DDBJ whole genome shotgun (WGS) entry which is preliminary data.</text>
</comment>
<dbReference type="GO" id="GO:0000407">
    <property type="term" value="C:phagophore assembly site"/>
    <property type="evidence" value="ECO:0007669"/>
    <property type="project" value="TreeGrafter"/>
</dbReference>
<organism evidence="15 16">
    <name type="scientific">Pseudocercospora eumusae</name>
    <dbReference type="NCBI Taxonomy" id="321146"/>
    <lineage>
        <taxon>Eukaryota</taxon>
        <taxon>Fungi</taxon>
        <taxon>Dikarya</taxon>
        <taxon>Ascomycota</taxon>
        <taxon>Pezizomycotina</taxon>
        <taxon>Dothideomycetes</taxon>
        <taxon>Dothideomycetidae</taxon>
        <taxon>Mycosphaerellales</taxon>
        <taxon>Mycosphaerellaceae</taxon>
        <taxon>Pseudocercospora</taxon>
    </lineage>
</organism>
<dbReference type="InterPro" id="IPR001683">
    <property type="entry name" value="PX_dom"/>
</dbReference>
<keyword evidence="8" id="KW-0446">Lipid-binding</keyword>
<feature type="compositionally biased region" description="Polar residues" evidence="13">
    <location>
        <begin position="221"/>
        <end position="237"/>
    </location>
</feature>
<dbReference type="CDD" id="cd07628">
    <property type="entry name" value="BAR_Atg24p"/>
    <property type="match status" value="1"/>
</dbReference>
<evidence type="ECO:0000256" key="12">
    <source>
        <dbReference type="SAM" id="Coils"/>
    </source>
</evidence>
<evidence type="ECO:0000259" key="14">
    <source>
        <dbReference type="PROSITE" id="PS50195"/>
    </source>
</evidence>
<keyword evidence="5" id="KW-0963">Cytoplasm</keyword>
<dbReference type="Pfam" id="PF00787">
    <property type="entry name" value="PX"/>
    <property type="match status" value="1"/>
</dbReference>
<dbReference type="AlphaFoldDB" id="A0A139H910"/>
<dbReference type="FunFam" id="1.20.1270.60:FF:000042">
    <property type="entry name" value="Vacuolar targeting protein Atg24"/>
    <property type="match status" value="1"/>
</dbReference>
<dbReference type="GO" id="GO:0015031">
    <property type="term" value="P:protein transport"/>
    <property type="evidence" value="ECO:0007669"/>
    <property type="project" value="TreeGrafter"/>
</dbReference>
<dbReference type="InterPro" id="IPR036871">
    <property type="entry name" value="PX_dom_sf"/>
</dbReference>
<dbReference type="GO" id="GO:0010008">
    <property type="term" value="C:endosome membrane"/>
    <property type="evidence" value="ECO:0007669"/>
    <property type="project" value="UniProtKB-SubCell"/>
</dbReference>
<dbReference type="FunFam" id="3.30.1520.10:FF:000035">
    <property type="entry name" value="Sorting nexin-4 protein"/>
    <property type="match status" value="1"/>
</dbReference>
<dbReference type="SUPFAM" id="SSF103657">
    <property type="entry name" value="BAR/IMD domain-like"/>
    <property type="match status" value="1"/>
</dbReference>
<dbReference type="GO" id="GO:0035091">
    <property type="term" value="F:phosphatidylinositol binding"/>
    <property type="evidence" value="ECO:0007669"/>
    <property type="project" value="InterPro"/>
</dbReference>
<feature type="coiled-coil region" evidence="12">
    <location>
        <begin position="575"/>
        <end position="602"/>
    </location>
</feature>